<sequence length="182" mass="20203">MAGLCEGGNEPPGSLKARVLLDVNKSTDMSLSHLITLKCHRPRLENLLQNERIITLDGSYDNDQQCIECSGDSPVRQEKKNVVLFNNTHNCRGYISVTSVPEFCLAGVHLHASKSTDMSLSHLSTLICHQPGPGSNPQPREQKARVIPTAPPRQTQEKKVAARVNMNFHLPKRAKCQCRDIQ</sequence>
<evidence type="ECO:0000313" key="1">
    <source>
        <dbReference type="EMBL" id="KAJ4449611.1"/>
    </source>
</evidence>
<name>A0ABQ8TUT8_PERAM</name>
<evidence type="ECO:0000313" key="2">
    <source>
        <dbReference type="Proteomes" id="UP001148838"/>
    </source>
</evidence>
<accession>A0ABQ8TUT8</accession>
<protein>
    <submittedName>
        <fullName evidence="1">Uncharacterized protein</fullName>
    </submittedName>
</protein>
<keyword evidence="2" id="KW-1185">Reference proteome</keyword>
<comment type="caution">
    <text evidence="1">The sequence shown here is derived from an EMBL/GenBank/DDBJ whole genome shotgun (WGS) entry which is preliminary data.</text>
</comment>
<dbReference type="EMBL" id="JAJSOF020000003">
    <property type="protein sequence ID" value="KAJ4449611.1"/>
    <property type="molecule type" value="Genomic_DNA"/>
</dbReference>
<organism evidence="1 2">
    <name type="scientific">Periplaneta americana</name>
    <name type="common">American cockroach</name>
    <name type="synonym">Blatta americana</name>
    <dbReference type="NCBI Taxonomy" id="6978"/>
    <lineage>
        <taxon>Eukaryota</taxon>
        <taxon>Metazoa</taxon>
        <taxon>Ecdysozoa</taxon>
        <taxon>Arthropoda</taxon>
        <taxon>Hexapoda</taxon>
        <taxon>Insecta</taxon>
        <taxon>Pterygota</taxon>
        <taxon>Neoptera</taxon>
        <taxon>Polyneoptera</taxon>
        <taxon>Dictyoptera</taxon>
        <taxon>Blattodea</taxon>
        <taxon>Blattoidea</taxon>
        <taxon>Blattidae</taxon>
        <taxon>Blattinae</taxon>
        <taxon>Periplaneta</taxon>
    </lineage>
</organism>
<gene>
    <name evidence="1" type="ORF">ANN_01014</name>
</gene>
<proteinExistence type="predicted"/>
<reference evidence="1 2" key="1">
    <citation type="journal article" date="2022" name="Allergy">
        <title>Genome assembly and annotation of Periplaneta americana reveal a comprehensive cockroach allergen profile.</title>
        <authorList>
            <person name="Wang L."/>
            <person name="Xiong Q."/>
            <person name="Saelim N."/>
            <person name="Wang L."/>
            <person name="Nong W."/>
            <person name="Wan A.T."/>
            <person name="Shi M."/>
            <person name="Liu X."/>
            <person name="Cao Q."/>
            <person name="Hui J.H.L."/>
            <person name="Sookrung N."/>
            <person name="Leung T.F."/>
            <person name="Tungtrongchitr A."/>
            <person name="Tsui S.K.W."/>
        </authorList>
    </citation>
    <scope>NUCLEOTIDE SEQUENCE [LARGE SCALE GENOMIC DNA]</scope>
    <source>
        <strain evidence="1">PWHHKU_190912</strain>
    </source>
</reference>
<dbReference type="Proteomes" id="UP001148838">
    <property type="component" value="Unassembled WGS sequence"/>
</dbReference>